<accession>A0ACC3D3V7</accession>
<evidence type="ECO:0000313" key="1">
    <source>
        <dbReference type="EMBL" id="KAK3061311.1"/>
    </source>
</evidence>
<sequence>MAPNMSLFSVNAILILSADDGSRILAKYYNAPHPPQGTPAHSTNYPGANPYPNVKDQKAFEKGLFEKTAKQTSDITLYDNRIVLFKMESDIMMYVVGGAEENEIMLYNVILALRDSLSILLKNSTDRRTLTENYDLAVLAVDELVDDSIILETDPVIVASRVSRPPAQDIQSVIAHELSNTLTSLRVTNIYDLSSYLQRIFLFKFHKPDHRAQFIVDSGFRCHLTSFSRATAAAPSAFVSRLRKYLKSRRITSVAQIGTDRIIEFQFSDGLYRLFLEFYAGGNIVLTDAELNVIALLRVVSEGAEHEQLRVGLKYDLELRQNYHGVPELTKERVRDGLQKAFERQQESAAAGKKIKKKGGDELRKALAVSITEFPPMLLDHALRSQGYDGGVKPEDVFKSEELLDKLMGVLQEADKTIKEITSAEITKGYILAKKQKVSEDTKGAPGEEGKPESQGLMYDDFHPFRPVQFEDDSSITFLEFE</sequence>
<reference evidence="1" key="1">
    <citation type="submission" date="2024-09" db="EMBL/GenBank/DDBJ databases">
        <title>Black Yeasts Isolated from many extreme environments.</title>
        <authorList>
            <person name="Coleine C."/>
            <person name="Stajich J.E."/>
            <person name="Selbmann L."/>
        </authorList>
    </citation>
    <scope>NUCLEOTIDE SEQUENCE</scope>
    <source>
        <strain evidence="1">CCFEE 5737</strain>
    </source>
</reference>
<protein>
    <submittedName>
        <fullName evidence="1">Uncharacterized protein</fullName>
    </submittedName>
</protein>
<name>A0ACC3D3V7_9PEZI</name>
<gene>
    <name evidence="1" type="ORF">LTS18_006551</name>
</gene>
<proteinExistence type="predicted"/>
<feature type="non-terminal residue" evidence="1">
    <location>
        <position position="482"/>
    </location>
</feature>
<dbReference type="EMBL" id="JAWDJW010007927">
    <property type="protein sequence ID" value="KAK3061311.1"/>
    <property type="molecule type" value="Genomic_DNA"/>
</dbReference>
<organism evidence="1 2">
    <name type="scientific">Coniosporium uncinatum</name>
    <dbReference type="NCBI Taxonomy" id="93489"/>
    <lineage>
        <taxon>Eukaryota</taxon>
        <taxon>Fungi</taxon>
        <taxon>Dikarya</taxon>
        <taxon>Ascomycota</taxon>
        <taxon>Pezizomycotina</taxon>
        <taxon>Dothideomycetes</taxon>
        <taxon>Dothideomycetes incertae sedis</taxon>
        <taxon>Coniosporium</taxon>
    </lineage>
</organism>
<keyword evidence="2" id="KW-1185">Reference proteome</keyword>
<dbReference type="Proteomes" id="UP001186974">
    <property type="component" value="Unassembled WGS sequence"/>
</dbReference>
<comment type="caution">
    <text evidence="1">The sequence shown here is derived from an EMBL/GenBank/DDBJ whole genome shotgun (WGS) entry which is preliminary data.</text>
</comment>
<evidence type="ECO:0000313" key="2">
    <source>
        <dbReference type="Proteomes" id="UP001186974"/>
    </source>
</evidence>